<proteinExistence type="predicted"/>
<dbReference type="AlphaFoldDB" id="A0AAD8JN43"/>
<evidence type="ECO:0000313" key="3">
    <source>
        <dbReference type="Proteomes" id="UP001229421"/>
    </source>
</evidence>
<dbReference type="EMBL" id="JAUHHV010000011">
    <property type="protein sequence ID" value="KAK1407585.1"/>
    <property type="molecule type" value="Genomic_DNA"/>
</dbReference>
<dbReference type="PANTHER" id="PTHR31973:SF190">
    <property type="entry name" value="MULE TRANSPOSASE DOMAIN-CONTAINING PROTEIN"/>
    <property type="match status" value="1"/>
</dbReference>
<feature type="compositionally biased region" description="Basic residues" evidence="1">
    <location>
        <begin position="352"/>
        <end position="367"/>
    </location>
</feature>
<dbReference type="Proteomes" id="UP001229421">
    <property type="component" value="Unassembled WGS sequence"/>
</dbReference>
<feature type="compositionally biased region" description="Basic and acidic residues" evidence="1">
    <location>
        <begin position="368"/>
        <end position="377"/>
    </location>
</feature>
<sequence>MAKGDEETGLFFRRSLENGVVLDIYDSFSNVAHKDNGVMNEASGDYDTDSEGSNEDDDNVDGDHSVHEVDGIVNEANGDDYTNVLEAELDNEKFYSDSDSDTNDTRIRRHNLHNLRRSNKNMANFYLGQVFGTKEEAKELIKRGLPDFEVGENGAHIPSQPQPKEAKKGKGQTLKRNKEKGQDVDNGKRTRKNVGGRGKKTNPDEFQCPWALYIAKENGHETWMVRTFITEHKCVPRIFEQIQKDATHYHVQWNGGDQYPVSGKQNHQRVVDLNKKIRACKRSEITGMSCRHAVAALWFMGSNGQKVGPLESWVHPIYSMERWRQVYSFKIFGINGRTMWEHAQVPITLTPPKHHNQVGRPKKTRKRSSIEIEEMTKSGRLSKKNTKGGCSKCGNKGHNKMTCKGQGG</sequence>
<feature type="region of interest" description="Disordered" evidence="1">
    <location>
        <begin position="35"/>
        <end position="63"/>
    </location>
</feature>
<protein>
    <recommendedName>
        <fullName evidence="4">SWIM-type domain-containing protein</fullName>
    </recommendedName>
</protein>
<organism evidence="2 3">
    <name type="scientific">Tagetes erecta</name>
    <name type="common">African marigold</name>
    <dbReference type="NCBI Taxonomy" id="13708"/>
    <lineage>
        <taxon>Eukaryota</taxon>
        <taxon>Viridiplantae</taxon>
        <taxon>Streptophyta</taxon>
        <taxon>Embryophyta</taxon>
        <taxon>Tracheophyta</taxon>
        <taxon>Spermatophyta</taxon>
        <taxon>Magnoliopsida</taxon>
        <taxon>eudicotyledons</taxon>
        <taxon>Gunneridae</taxon>
        <taxon>Pentapetalae</taxon>
        <taxon>asterids</taxon>
        <taxon>campanulids</taxon>
        <taxon>Asterales</taxon>
        <taxon>Asteraceae</taxon>
        <taxon>Asteroideae</taxon>
        <taxon>Heliantheae alliance</taxon>
        <taxon>Tageteae</taxon>
        <taxon>Tagetes</taxon>
    </lineage>
</organism>
<name>A0AAD8JN43_TARER</name>
<feature type="region of interest" description="Disordered" evidence="1">
    <location>
        <begin position="350"/>
        <end position="408"/>
    </location>
</feature>
<evidence type="ECO:0000313" key="2">
    <source>
        <dbReference type="EMBL" id="KAK1407585.1"/>
    </source>
</evidence>
<feature type="compositionally biased region" description="Basic and acidic residues" evidence="1">
    <location>
        <begin position="179"/>
        <end position="188"/>
    </location>
</feature>
<comment type="caution">
    <text evidence="2">The sequence shown here is derived from an EMBL/GenBank/DDBJ whole genome shotgun (WGS) entry which is preliminary data.</text>
</comment>
<evidence type="ECO:0008006" key="4">
    <source>
        <dbReference type="Google" id="ProtNLM"/>
    </source>
</evidence>
<feature type="compositionally biased region" description="Acidic residues" evidence="1">
    <location>
        <begin position="44"/>
        <end position="60"/>
    </location>
</feature>
<feature type="compositionally biased region" description="Basic residues" evidence="1">
    <location>
        <begin position="167"/>
        <end position="178"/>
    </location>
</feature>
<feature type="compositionally biased region" description="Basic residues" evidence="1">
    <location>
        <begin position="189"/>
        <end position="200"/>
    </location>
</feature>
<feature type="region of interest" description="Disordered" evidence="1">
    <location>
        <begin position="149"/>
        <end position="202"/>
    </location>
</feature>
<gene>
    <name evidence="2" type="ORF">QVD17_39205</name>
</gene>
<keyword evidence="3" id="KW-1185">Reference proteome</keyword>
<accession>A0AAD8JN43</accession>
<dbReference type="PANTHER" id="PTHR31973">
    <property type="entry name" value="POLYPROTEIN, PUTATIVE-RELATED"/>
    <property type="match status" value="1"/>
</dbReference>
<reference evidence="2" key="1">
    <citation type="journal article" date="2023" name="bioRxiv">
        <title>Improved chromosome-level genome assembly for marigold (Tagetes erecta).</title>
        <authorList>
            <person name="Jiang F."/>
            <person name="Yuan L."/>
            <person name="Wang S."/>
            <person name="Wang H."/>
            <person name="Xu D."/>
            <person name="Wang A."/>
            <person name="Fan W."/>
        </authorList>
    </citation>
    <scope>NUCLEOTIDE SEQUENCE</scope>
    <source>
        <strain evidence="2">WSJ</strain>
        <tissue evidence="2">Leaf</tissue>
    </source>
</reference>
<evidence type="ECO:0000256" key="1">
    <source>
        <dbReference type="SAM" id="MobiDB-lite"/>
    </source>
</evidence>